<feature type="coiled-coil region" evidence="3">
    <location>
        <begin position="1634"/>
        <end position="1661"/>
    </location>
</feature>
<dbReference type="InterPro" id="IPR003356">
    <property type="entry name" value="DNA_methylase_A-5"/>
</dbReference>
<dbReference type="InterPro" id="IPR001650">
    <property type="entry name" value="Helicase_C-like"/>
</dbReference>
<gene>
    <name evidence="6" type="ORF">O4000_28865</name>
</gene>
<dbReference type="PROSITE" id="PS51194">
    <property type="entry name" value="HELICASE_CTER"/>
    <property type="match status" value="1"/>
</dbReference>
<dbReference type="SUPFAM" id="SSF52540">
    <property type="entry name" value="P-loop containing nucleoside triphosphate hydrolases"/>
    <property type="match status" value="2"/>
</dbReference>
<feature type="coiled-coil region" evidence="3">
    <location>
        <begin position="2146"/>
        <end position="2176"/>
    </location>
</feature>
<keyword evidence="6" id="KW-0614">Plasmid</keyword>
<organism evidence="6 7">
    <name type="scientific">Citrobacter freundii</name>
    <dbReference type="NCBI Taxonomy" id="546"/>
    <lineage>
        <taxon>Bacteria</taxon>
        <taxon>Pseudomonadati</taxon>
        <taxon>Pseudomonadota</taxon>
        <taxon>Gammaproteobacteria</taxon>
        <taxon>Enterobacterales</taxon>
        <taxon>Enterobacteriaceae</taxon>
        <taxon>Citrobacter</taxon>
        <taxon>Citrobacter freundii complex</taxon>
    </lineage>
</organism>
<evidence type="ECO:0000256" key="2">
    <source>
        <dbReference type="ARBA" id="ARBA00022801"/>
    </source>
</evidence>
<geneLocation type="plasmid" evidence="6 7">
    <name>unnamed5</name>
</geneLocation>
<accession>A0ABY7LAG2</accession>
<dbReference type="PANTHER" id="PTHR45766:SF6">
    <property type="entry name" value="SWI_SNF-RELATED MATRIX-ASSOCIATED ACTIN-DEPENDENT REGULATOR OF CHROMATIN SUBFAMILY A-LIKE PROTEIN 1"/>
    <property type="match status" value="1"/>
</dbReference>
<dbReference type="InterPro" id="IPR014001">
    <property type="entry name" value="Helicase_ATP-bd"/>
</dbReference>
<dbReference type="Pfam" id="PF02384">
    <property type="entry name" value="N6_Mtase"/>
    <property type="match status" value="1"/>
</dbReference>
<feature type="domain" description="Helicase ATP-binding" evidence="4">
    <location>
        <begin position="836"/>
        <end position="1120"/>
    </location>
</feature>
<dbReference type="EMBL" id="CP114569">
    <property type="protein sequence ID" value="WAZ60724.1"/>
    <property type="molecule type" value="Genomic_DNA"/>
</dbReference>
<dbReference type="InterPro" id="IPR027417">
    <property type="entry name" value="P-loop_NTPase"/>
</dbReference>
<dbReference type="Proteomes" id="UP001164536">
    <property type="component" value="Plasmid unnamed5"/>
</dbReference>
<comment type="similarity">
    <text evidence="1">Belongs to the N(4)/N(6)-methyltransferase family.</text>
</comment>
<dbReference type="SUPFAM" id="SSF53335">
    <property type="entry name" value="S-adenosyl-L-methionine-dependent methyltransferases"/>
    <property type="match status" value="1"/>
</dbReference>
<protein>
    <submittedName>
        <fullName evidence="6">SNF2-related protein</fullName>
    </submittedName>
</protein>
<feature type="coiled-coil region" evidence="3">
    <location>
        <begin position="1580"/>
        <end position="1610"/>
    </location>
</feature>
<feature type="domain" description="Helicase C-terminal" evidence="5">
    <location>
        <begin position="1363"/>
        <end position="1572"/>
    </location>
</feature>
<keyword evidence="2" id="KW-0378">Hydrolase</keyword>
<evidence type="ECO:0000259" key="4">
    <source>
        <dbReference type="PROSITE" id="PS51192"/>
    </source>
</evidence>
<evidence type="ECO:0000313" key="6">
    <source>
        <dbReference type="EMBL" id="WAZ60724.1"/>
    </source>
</evidence>
<dbReference type="Gene3D" id="3.40.50.150">
    <property type="entry name" value="Vaccinia Virus protein VP39"/>
    <property type="match status" value="1"/>
</dbReference>
<evidence type="ECO:0000259" key="5">
    <source>
        <dbReference type="PROSITE" id="PS51194"/>
    </source>
</evidence>
<evidence type="ECO:0000256" key="1">
    <source>
        <dbReference type="ARBA" id="ARBA00006594"/>
    </source>
</evidence>
<proteinExistence type="inferred from homology"/>
<keyword evidence="7" id="KW-1185">Reference proteome</keyword>
<dbReference type="Gene3D" id="3.40.50.300">
    <property type="entry name" value="P-loop containing nucleotide triphosphate hydrolases"/>
    <property type="match status" value="2"/>
</dbReference>
<evidence type="ECO:0000256" key="3">
    <source>
        <dbReference type="SAM" id="Coils"/>
    </source>
</evidence>
<dbReference type="PANTHER" id="PTHR45766">
    <property type="entry name" value="DNA ANNEALING HELICASE AND ENDONUCLEASE ZRANB3 FAMILY MEMBER"/>
    <property type="match status" value="1"/>
</dbReference>
<dbReference type="SMART" id="SM00487">
    <property type="entry name" value="DEXDc"/>
    <property type="match status" value="1"/>
</dbReference>
<dbReference type="InterPro" id="IPR029063">
    <property type="entry name" value="SAM-dependent_MTases_sf"/>
</dbReference>
<reference evidence="6" key="1">
    <citation type="submission" date="2022-12" db="EMBL/GenBank/DDBJ databases">
        <title>2953647.</title>
        <authorList>
            <person name="Hergert J."/>
            <person name="Casey R."/>
            <person name="Wagner J."/>
            <person name="Young E.L."/>
            <person name="Oakeson K.F."/>
        </authorList>
    </citation>
    <scope>NUCLEOTIDE SEQUENCE</scope>
    <source>
        <strain evidence="6">2953647</strain>
        <plasmid evidence="6">unnamed5</plasmid>
    </source>
</reference>
<keyword evidence="3" id="KW-0175">Coiled coil</keyword>
<sequence length="2280" mass="253367">MTNQLSEAIGGASTLSELITAILRARKVRSVVQFGIEKESGVSIQRARRQANNDAMRLLNELPQNFNGNNLSAEQREILAGYTGEGGLTDGGSQYEYYTPQFMAEGVWDLLADYGVTSGHVLEPSAGTGIFQETKPAGAIMTAAEISLVSGRINQLLHPEDSVQLGAFETLAAKVPDDTYDHAVGNVPFGESRTGYAELDPAYKNETNVGHYFILRTIDKVKPGGLIVLVVPNGMTDGGGTNKKLRDRVSRKAEFLGAHRMPSGTFAESGTSTVVDVWVLRKHTKPLAEIVNDATDKMLTGANVLWPVFIKGKWFLSPEGKRFVHGETERSSFNNILTVKKDGQLTNAAMKQALSRRFDSRIDWSMLTIEQDLYQGAVEGDKRLVGDIWHTFDGDKWIRDTTTNHTAIDVARFGVATFGDLQTRCRSLQGLLSLTASQIAAVMDVYPSLLSDRQKSIVSFALKQKASQRERVMRGGLIGLTINDAQDMIAQGRDAGSLLVDAARITAEEVARNGSPNGLRLSGLSDSTAKAWLTFQANVTREGQLSDLLTGNMNETELKTLDTANPEQVVSHLFSQIDLIPVTLEQFREVCTAKLPESDDALLAYLAGFPEIALDGYGNMLPMSRATSGNVRGKINHLAGLVNEYPDGPEKQNFVRQMELINARRKAAPIDKIKVNLNARWLDRRLIKEFLAEQGYDAFRYTKDLEVENGYLVSADDYEGKDGIFTGYQLRTVTSNSGVTEFKKANNSDGFLNQLENYLNGVKPRGPKAGEYLSRIAKLEGSFNDWLRSHPDVEGVVNDYNDAFNNYIPFEHSSESLHLEGLSGKRIPLSYQNSEVRRLSEDGRGIMGFGTGLGKTTTALALEAFNYQHGRSKRTVFVVPKAVYHNWYHEARDFYSPEVFAQMLFVGIDEVRGEDGEIQTSQVRNENNEPMTDRDGNPVMRNVIKDADSATILERMNRIPASNFRSVIMTKEQFGMIPLREETIEENSAQALYNAIDMGRTDLLKSSHRAELAKNKIKDKAADTGTAKKHQVPYFEDMNFDNVIADEGHNYRNSLAAGRETAQLAYLPNPAVSQIARDMAVKSAYLMKKFNGRGVTLLTATPLVNSPLDAFNMLSHVVPVEEWKAMGILTPDDFVRVFGETANVVVQKISGEVVDKQGLVGFKNLDGLRGIFHRWTTLKTAQDVKESVKIPDLNEINVDVPLTQEQVDIYEELRQRAAKIGQKDVIERNEDGTISITANNNDDFIFSVIRDMDKLVIDPDLYRSSMTFIFPEDQREKVMAIAAGLPAAAGGVEADDDESDTGLVSTLSSKVVETKVSTRGDAVELVVSVDLEAAVLQAVAKAGIDMKTVTHPIPPKYAALIANLKAGLVNGKQIIFMDEKSQHGKLRRILSNALGMDESQIGIINATSVQQATGVKLKKVKKPVEPTEKADGTYKDGAWEKYYSDLAKYEDYISALNDMSLTGMEGIAADYNEGRTPIVICNKKAEVGINLHKGTTDIHHLTLPWTPASINQRNGRGARVGSSQDSVNVHYYCGKGSFDEFRLGTLKRKGNWIGEIMTSDASTLKNGDMDENDDIQLLLAANQDERKARLEAQLAARREAERRKAEKEAEVALDVYLRSSIAANEDPTALANNLNDLTAQLGTQEEAVEEARNDVTKEESEYNSWAEIHGKRSADVYHGSSRRNARTMLKYQIEKLTDLKGQVKTARNTLTRNKNAATMLKRAKGDLERSIAAGVIDIDPDVLLNPSNYMKTNSGRVLKTDAYYTINTDTSQQVIVRITRLLPEKQTVETEITYTSVYPYSTYRIGSKREMPVSDIINQVDVSLDTVEARRRAAEGLTPDKVSSVLTRAQFYDAVTENVLRVRDDYWMAYNDGKLELVYILRGALPDDIAPTSYVYPDSSDDGLKRALFAYSRSGSSMYSARLFFIAVFGENYTAELEAFGEQGTVEDVLPVLNESIAKAEAMYNDSLAGASDSDIRAQFNGNYESVRAMWKHRISTSSLSQLHERFSNKSQLENLFQKLRDERLVAKLQVMKDGNEKLAQKLYEQYSRLSGVRSLKVIRDLVDSSTADLIKQVNSHDSLLTSSLADYLMAGVLVGAYSESRISVEDFRSAELVRRHIDVIKYKLQEIKHGGVKQFASSWEEYLSMMAGEKTAEEIEAEKQEREAKQAEATEFTQEQTDEKELGFSIQQNSLNLEGKRVWRRRTFKLSYPAGGAHVLCDTSGRATLKKKSVREMLKEKYGATFWNFEDDPVEGNEFTQPAWVVSSRYDKAEIQASIQAII</sequence>
<evidence type="ECO:0000313" key="7">
    <source>
        <dbReference type="Proteomes" id="UP001164536"/>
    </source>
</evidence>
<name>A0ABY7LAG2_CITFR</name>
<dbReference type="PROSITE" id="PS51192">
    <property type="entry name" value="HELICASE_ATP_BIND_1"/>
    <property type="match status" value="1"/>
</dbReference>
<dbReference type="RefSeq" id="WP_269521603.1">
    <property type="nucleotide sequence ID" value="NZ_CP114569.1"/>
</dbReference>
<dbReference type="PRINTS" id="PR00507">
    <property type="entry name" value="N12N6MTFRASE"/>
</dbReference>